<dbReference type="STRING" id="211114.SAMN04489726_1335"/>
<dbReference type="EMBL" id="LT629701">
    <property type="protein sequence ID" value="SDM37976.1"/>
    <property type="molecule type" value="Genomic_DNA"/>
</dbReference>
<dbReference type="AlphaFoldDB" id="A0A1G9SR93"/>
<dbReference type="RefSeq" id="WP_030433173.1">
    <property type="nucleotide sequence ID" value="NZ_JOEF01000037.1"/>
</dbReference>
<dbReference type="Proteomes" id="UP000183376">
    <property type="component" value="Chromosome I"/>
</dbReference>
<name>A0A1G9SR93_ALLAB</name>
<sequence>MRYIALLDSNRPIENPLMVVRVDDGREEAYVPGCGWEQCDPLCRTWFINVAITEEQALALLPNLEPTGPLEDRDPERSELRMYAHEGYHEDTYYYAIETDEYPFDNPLTVLRRHWLTDREMHYTTELRWERGSVEGRRARISTADADKVKDIVAMRVSGDATHRYYVITNPFEPDVDNPALIARERIGWGSEYHEHYNGGWIGSNAIYSVGNGFVNGELTPVKAERAARLVQSWTPRPEGTRVRYFACFDGRDAPRLLVRVREESGGLRVAEYRPEDGGWYLGDMGSYRRDYDLVEISEEAGAGWASGLRRYQRGQA</sequence>
<protein>
    <submittedName>
        <fullName evidence="1">Uncharacterized protein</fullName>
    </submittedName>
</protein>
<keyword evidence="2" id="KW-1185">Reference proteome</keyword>
<reference evidence="1 2" key="1">
    <citation type="submission" date="2016-10" db="EMBL/GenBank/DDBJ databases">
        <authorList>
            <person name="de Groot N.N."/>
        </authorList>
    </citation>
    <scope>NUCLEOTIDE SEQUENCE [LARGE SCALE GENOMIC DNA]</scope>
    <source>
        <strain evidence="1 2">DSM 44149</strain>
    </source>
</reference>
<proteinExistence type="predicted"/>
<evidence type="ECO:0000313" key="2">
    <source>
        <dbReference type="Proteomes" id="UP000183376"/>
    </source>
</evidence>
<evidence type="ECO:0000313" key="1">
    <source>
        <dbReference type="EMBL" id="SDM37976.1"/>
    </source>
</evidence>
<organism evidence="1 2">
    <name type="scientific">Allokutzneria albata</name>
    <name type="common">Kibdelosporangium albatum</name>
    <dbReference type="NCBI Taxonomy" id="211114"/>
    <lineage>
        <taxon>Bacteria</taxon>
        <taxon>Bacillati</taxon>
        <taxon>Actinomycetota</taxon>
        <taxon>Actinomycetes</taxon>
        <taxon>Pseudonocardiales</taxon>
        <taxon>Pseudonocardiaceae</taxon>
        <taxon>Allokutzneria</taxon>
    </lineage>
</organism>
<accession>A0A1G9SR93</accession>
<gene>
    <name evidence="1" type="ORF">SAMN04489726_1335</name>
</gene>